<dbReference type="InterPro" id="IPR002881">
    <property type="entry name" value="DUF58"/>
</dbReference>
<protein>
    <submittedName>
        <fullName evidence="2">DUF58 domain-containing protein</fullName>
    </submittedName>
</protein>
<dbReference type="PANTHER" id="PTHR33608:SF6">
    <property type="entry name" value="BLL2464 PROTEIN"/>
    <property type="match status" value="1"/>
</dbReference>
<proteinExistence type="predicted"/>
<evidence type="ECO:0000313" key="3">
    <source>
        <dbReference type="Proteomes" id="UP000431744"/>
    </source>
</evidence>
<organism evidence="2 3">
    <name type="scientific">Pseudoclavibacter endophyticus</name>
    <dbReference type="NCBI Taxonomy" id="1778590"/>
    <lineage>
        <taxon>Bacteria</taxon>
        <taxon>Bacillati</taxon>
        <taxon>Actinomycetota</taxon>
        <taxon>Actinomycetes</taxon>
        <taxon>Micrococcales</taxon>
        <taxon>Microbacteriaceae</taxon>
        <taxon>Pseudoclavibacter</taxon>
    </lineage>
</organism>
<dbReference type="AlphaFoldDB" id="A0A6H9WTY5"/>
<dbReference type="RefSeq" id="WP_158028488.1">
    <property type="nucleotide sequence ID" value="NZ_BMHG01000001.1"/>
</dbReference>
<dbReference type="OrthoDB" id="9776116at2"/>
<comment type="caution">
    <text evidence="2">The sequence shown here is derived from an EMBL/GenBank/DDBJ whole genome shotgun (WGS) entry which is preliminary data.</text>
</comment>
<dbReference type="Proteomes" id="UP000431744">
    <property type="component" value="Unassembled WGS sequence"/>
</dbReference>
<gene>
    <name evidence="2" type="ORF">F8O04_06680</name>
</gene>
<dbReference type="PANTHER" id="PTHR33608">
    <property type="entry name" value="BLL2464 PROTEIN"/>
    <property type="match status" value="1"/>
</dbReference>
<accession>A0A6H9WTY5</accession>
<feature type="domain" description="DUF58" evidence="1">
    <location>
        <begin position="42"/>
        <end position="236"/>
    </location>
</feature>
<dbReference type="Pfam" id="PF01882">
    <property type="entry name" value="DUF58"/>
    <property type="match status" value="1"/>
</dbReference>
<sequence>MTDSLLTRVKSKMFLHSRRRVLHLLDGQYASMLRGRSMDFDDLREYVAGDEIKDIDWKATARTGGRPLVKRYVAERKHRVLFAVDRGRNLRARAAGGGEKRDVAITAMGVLGYLALRHGDEVGLITGDEHDVSQLPFRGSQRALERALHAVYDSSSIDGPRSDIVGLLERVRRTVSRKLFLVVIADELPWDERLEALVRRLAAQHDFVWLQVGDADPRTRGDGGERAYDVDSGWSMPSFIADDPMITREYEYARAKQQLHMEDVFDRSAVSYTRLESEDQVIAALLRLLKERSHVRH</sequence>
<reference evidence="2 3" key="1">
    <citation type="submission" date="2019-09" db="EMBL/GenBank/DDBJ databases">
        <title>Phylogeny of genus Pseudoclavibacter and closely related genus.</title>
        <authorList>
            <person name="Li Y."/>
        </authorList>
    </citation>
    <scope>NUCLEOTIDE SEQUENCE [LARGE SCALE GENOMIC DNA]</scope>
    <source>
        <strain evidence="2 3">EGI 60007</strain>
    </source>
</reference>
<dbReference type="EMBL" id="WBJY01000001">
    <property type="protein sequence ID" value="KAB1649904.1"/>
    <property type="molecule type" value="Genomic_DNA"/>
</dbReference>
<evidence type="ECO:0000259" key="1">
    <source>
        <dbReference type="Pfam" id="PF01882"/>
    </source>
</evidence>
<evidence type="ECO:0000313" key="2">
    <source>
        <dbReference type="EMBL" id="KAB1649904.1"/>
    </source>
</evidence>
<name>A0A6H9WTY5_9MICO</name>
<keyword evidence="3" id="KW-1185">Reference proteome</keyword>